<dbReference type="InterPro" id="IPR013230">
    <property type="entry name" value="Peptidase_M15A_C"/>
</dbReference>
<proteinExistence type="predicted"/>
<protein>
    <submittedName>
        <fullName evidence="2">D-Ala-D-Ala carboxypeptidase family metallohydrolase</fullName>
    </submittedName>
</protein>
<dbReference type="RefSeq" id="WP_309874929.1">
    <property type="nucleotide sequence ID" value="NZ_CP133838.1"/>
</dbReference>
<feature type="domain" description="Peptidase M15A C-terminal" evidence="1">
    <location>
        <begin position="7"/>
        <end position="108"/>
    </location>
</feature>
<name>A0ABY9S5L5_9ENTR</name>
<dbReference type="EMBL" id="CP133838">
    <property type="protein sequence ID" value="WMY72775.1"/>
    <property type="molecule type" value="Genomic_DNA"/>
</dbReference>
<evidence type="ECO:0000313" key="2">
    <source>
        <dbReference type="EMBL" id="WMY72775.1"/>
    </source>
</evidence>
<organism evidence="2 3">
    <name type="scientific">Buttiauxella selenatireducens</name>
    <dbReference type="NCBI Taxonomy" id="3073902"/>
    <lineage>
        <taxon>Bacteria</taxon>
        <taxon>Pseudomonadati</taxon>
        <taxon>Pseudomonadota</taxon>
        <taxon>Gammaproteobacteria</taxon>
        <taxon>Enterobacterales</taxon>
        <taxon>Enterobacteriaceae</taxon>
        <taxon>Buttiauxella</taxon>
    </lineage>
</organism>
<keyword evidence="2" id="KW-0121">Carboxypeptidase</keyword>
<dbReference type="Gene3D" id="3.30.1380.10">
    <property type="match status" value="1"/>
</dbReference>
<dbReference type="Pfam" id="PF08291">
    <property type="entry name" value="Peptidase_M15_3"/>
    <property type="match status" value="1"/>
</dbReference>
<dbReference type="InterPro" id="IPR009045">
    <property type="entry name" value="Zn_M74/Hedgehog-like"/>
</dbReference>
<keyword evidence="2" id="KW-0645">Protease</keyword>
<gene>
    <name evidence="2" type="ORF">RHD99_14980</name>
</gene>
<accession>A0ABY9S5L5</accession>
<keyword evidence="3" id="KW-1185">Reference proteome</keyword>
<evidence type="ECO:0000259" key="1">
    <source>
        <dbReference type="Pfam" id="PF08291"/>
    </source>
</evidence>
<reference evidence="2 3" key="1">
    <citation type="submission" date="2023-09" db="EMBL/GenBank/DDBJ databases">
        <title>Buttiauxella selenatireducens sp. nov., isolated from the rhizosphere of Cardamine hupingshanesis.</title>
        <authorList>
            <person name="Zhang S."/>
            <person name="Xu Z."/>
            <person name="Wang H."/>
            <person name="Guo Y."/>
        </authorList>
    </citation>
    <scope>NUCLEOTIDE SEQUENCE [LARGE SCALE GENOMIC DNA]</scope>
    <source>
        <strain evidence="2 3">R73</strain>
    </source>
</reference>
<dbReference type="SUPFAM" id="SSF55166">
    <property type="entry name" value="Hedgehog/DD-peptidase"/>
    <property type="match status" value="1"/>
</dbReference>
<dbReference type="GO" id="GO:0004180">
    <property type="term" value="F:carboxypeptidase activity"/>
    <property type="evidence" value="ECO:0007669"/>
    <property type="project" value="UniProtKB-KW"/>
</dbReference>
<evidence type="ECO:0000313" key="3">
    <source>
        <dbReference type="Proteomes" id="UP001246690"/>
    </source>
</evidence>
<keyword evidence="2" id="KW-0378">Hydrolase</keyword>
<sequence>MKAISPHFHRHDFCCPCGCGFADVSIELVALLEAVFEYFQQPVLIRRGCSCTQHNKACGDEYASQHLLGTAADITVEKTSPDDVANYLEATYPQKYGIGRSESWTHIDMRLTVARWRE</sequence>
<dbReference type="Proteomes" id="UP001246690">
    <property type="component" value="Chromosome"/>
</dbReference>